<evidence type="ECO:0000313" key="3">
    <source>
        <dbReference type="EMBL" id="GAA1070865.1"/>
    </source>
</evidence>
<dbReference type="Proteomes" id="UP001499987">
    <property type="component" value="Unassembled WGS sequence"/>
</dbReference>
<dbReference type="Gene3D" id="3.60.10.10">
    <property type="entry name" value="Endonuclease/exonuclease/phosphatase"/>
    <property type="match status" value="1"/>
</dbReference>
<evidence type="ECO:0000256" key="1">
    <source>
        <dbReference type="SAM" id="MobiDB-lite"/>
    </source>
</evidence>
<dbReference type="EMBL" id="BAAALD010000004">
    <property type="protein sequence ID" value="GAA1070865.1"/>
    <property type="molecule type" value="Genomic_DNA"/>
</dbReference>
<dbReference type="InterPro" id="IPR036691">
    <property type="entry name" value="Endo/exonu/phosph_ase_sf"/>
</dbReference>
<proteinExistence type="predicted"/>
<comment type="caution">
    <text evidence="3">The sequence shown here is derived from an EMBL/GenBank/DDBJ whole genome shotgun (WGS) entry which is preliminary data.</text>
</comment>
<reference evidence="4" key="1">
    <citation type="journal article" date="2019" name="Int. J. Syst. Evol. Microbiol.">
        <title>The Global Catalogue of Microorganisms (GCM) 10K type strain sequencing project: providing services to taxonomists for standard genome sequencing and annotation.</title>
        <authorList>
            <consortium name="The Broad Institute Genomics Platform"/>
            <consortium name="The Broad Institute Genome Sequencing Center for Infectious Disease"/>
            <person name="Wu L."/>
            <person name="Ma J."/>
        </authorList>
    </citation>
    <scope>NUCLEOTIDE SEQUENCE [LARGE SCALE GENOMIC DNA]</scope>
    <source>
        <strain evidence="4">JCM 13002</strain>
    </source>
</reference>
<dbReference type="InterPro" id="IPR005135">
    <property type="entry name" value="Endo/exonuclease/phosphatase"/>
</dbReference>
<organism evidence="3 4">
    <name type="scientific">Kitasatospora arboriphila</name>
    <dbReference type="NCBI Taxonomy" id="258052"/>
    <lineage>
        <taxon>Bacteria</taxon>
        <taxon>Bacillati</taxon>
        <taxon>Actinomycetota</taxon>
        <taxon>Actinomycetes</taxon>
        <taxon>Kitasatosporales</taxon>
        <taxon>Streptomycetaceae</taxon>
        <taxon>Kitasatospora</taxon>
    </lineage>
</organism>
<feature type="region of interest" description="Disordered" evidence="1">
    <location>
        <begin position="392"/>
        <end position="419"/>
    </location>
</feature>
<gene>
    <name evidence="3" type="ORF">GCM10009663_07300</name>
</gene>
<evidence type="ECO:0000313" key="4">
    <source>
        <dbReference type="Proteomes" id="UP001499987"/>
    </source>
</evidence>
<sequence>MATGSTLVIATPANPTEGDRITFHWTTGSPDPKNWVGIYDGTRQPGNGSSLLWKYTPGTSGDVQLDTSALTGGPYTAYLLAKDGYGVLAQTAPFTFRPKPAAPRPHAVVDALTAAQVAPGTAVSVKLAGLWTKGTGAAAYRKVSGDSWLSVAADGTVSGTAPAAQAHPAVVTVGIKDPAGATDTVTVQVPVRDPAGPFTLKTATWNLANAGAAFTDAVEKQLAAVLTQGLDVVALQETAGTAAQALATALGWYAYQSSGSVGILSRWPLTAVTAPTASLPAAGATVQLPGGRTVRFWAAHLDEANYGPYAVQDGQTAAQVQAAEAASTRGKQAVALATAVQADIAAGQRVVLAADLASPSHLDWTGQGGRPALAWPVTTALRDAGLTDAFRSAHPDPVASPGNTWSPTRAVRGGKPEPQDRIDQVQFAGALTLVEAHTLATGWPQAEPNAAANGWPSDTAAAVATFTL</sequence>
<protein>
    <recommendedName>
        <fullName evidence="2">Endonuclease/exonuclease/phosphatase domain-containing protein</fullName>
    </recommendedName>
</protein>
<keyword evidence="4" id="KW-1185">Reference proteome</keyword>
<dbReference type="PANTHER" id="PTHR41349:SF1">
    <property type="entry name" value="PROTEIN CBG08683"/>
    <property type="match status" value="1"/>
</dbReference>
<evidence type="ECO:0000259" key="2">
    <source>
        <dbReference type="Pfam" id="PF03372"/>
    </source>
</evidence>
<feature type="domain" description="Endonuclease/exonuclease/phosphatase" evidence="2">
    <location>
        <begin position="203"/>
        <end position="458"/>
    </location>
</feature>
<accession>A0ABP4DUA4</accession>
<dbReference type="Pfam" id="PF03372">
    <property type="entry name" value="Exo_endo_phos"/>
    <property type="match status" value="1"/>
</dbReference>
<name>A0ABP4DUA4_9ACTN</name>
<dbReference type="SUPFAM" id="SSF56219">
    <property type="entry name" value="DNase I-like"/>
    <property type="match status" value="1"/>
</dbReference>
<dbReference type="RefSeq" id="WP_344621984.1">
    <property type="nucleotide sequence ID" value="NZ_BAAALD010000004.1"/>
</dbReference>
<dbReference type="PANTHER" id="PTHR41349">
    <property type="match status" value="1"/>
</dbReference>